<accession>A0A7K1SGB5</accession>
<organism evidence="11 12">
    <name type="scientific">Spirosoma arboris</name>
    <dbReference type="NCBI Taxonomy" id="2682092"/>
    <lineage>
        <taxon>Bacteria</taxon>
        <taxon>Pseudomonadati</taxon>
        <taxon>Bacteroidota</taxon>
        <taxon>Cytophagia</taxon>
        <taxon>Cytophagales</taxon>
        <taxon>Cytophagaceae</taxon>
        <taxon>Spirosoma</taxon>
    </lineage>
</organism>
<dbReference type="FunFam" id="2.40.110.10:FF:000002">
    <property type="entry name" value="Acyl-CoA dehydrogenase fadE12"/>
    <property type="match status" value="1"/>
</dbReference>
<dbReference type="Pfam" id="PF02771">
    <property type="entry name" value="Acyl-CoA_dh_N"/>
    <property type="match status" value="1"/>
</dbReference>
<evidence type="ECO:0000313" key="11">
    <source>
        <dbReference type="EMBL" id="MVM32764.1"/>
    </source>
</evidence>
<dbReference type="InterPro" id="IPR009075">
    <property type="entry name" value="AcylCo_DH/oxidase_C"/>
</dbReference>
<sequence>METIFTTERVRPLLARVREFVQTELIPLEDGFSHNNLSSLIPILDQKRELVKAAGLWGLHLSKEEGRDDGPGHGLTLCEFGQISEALAHAPFFGHYVFGCQAPDIGNTELLHKFASDELKERYLKPLMAGEIRSCFSMTEPDFAGSNPTRMATLAVRDGNDYVINGRKWFTSSADGAAFAVVMAVTNPDAAPHQRASMIIVPTNTPGFKIERNIPVFGEAGEGWFSHAEVTYTDCRVPISNVIAGEGMGFRLAQERLGPGRVHHCMRWVGNAEKALDLMCKRAATREIEDGVMLGEKQFIQDFIAESRAEIDACRLYVLNTAHMIDTVGVSNVRDAVSAIKFYVANAFLRVLDRAIQVHGALGVTDDTVLSAMYRHERGARIWDGADEVHKQSLAISILKKYGLDIRQKAKELRQFRQMMAAESSL</sequence>
<dbReference type="GO" id="GO:0050660">
    <property type="term" value="F:flavin adenine dinucleotide binding"/>
    <property type="evidence" value="ECO:0007669"/>
    <property type="project" value="InterPro"/>
</dbReference>
<feature type="domain" description="Acyl-CoA oxidase/dehydrogenase middle" evidence="9">
    <location>
        <begin position="135"/>
        <end position="223"/>
    </location>
</feature>
<comment type="similarity">
    <text evidence="2 7">Belongs to the acyl-CoA dehydrogenase family.</text>
</comment>
<evidence type="ECO:0000256" key="5">
    <source>
        <dbReference type="ARBA" id="ARBA00022827"/>
    </source>
</evidence>
<evidence type="ECO:0000256" key="3">
    <source>
        <dbReference type="ARBA" id="ARBA00011738"/>
    </source>
</evidence>
<evidence type="ECO:0000259" key="10">
    <source>
        <dbReference type="Pfam" id="PF02771"/>
    </source>
</evidence>
<dbReference type="GO" id="GO:0005737">
    <property type="term" value="C:cytoplasm"/>
    <property type="evidence" value="ECO:0007669"/>
    <property type="project" value="TreeGrafter"/>
</dbReference>
<dbReference type="Gene3D" id="1.10.540.10">
    <property type="entry name" value="Acyl-CoA dehydrogenase/oxidase, N-terminal domain"/>
    <property type="match status" value="1"/>
</dbReference>
<evidence type="ECO:0000256" key="4">
    <source>
        <dbReference type="ARBA" id="ARBA00022630"/>
    </source>
</evidence>
<comment type="subunit">
    <text evidence="3">Homodimer.</text>
</comment>
<dbReference type="PANTHER" id="PTHR48083:SF13">
    <property type="entry name" value="ACYL-COA DEHYDROGENASE FAMILY MEMBER 11"/>
    <property type="match status" value="1"/>
</dbReference>
<dbReference type="SUPFAM" id="SSF56645">
    <property type="entry name" value="Acyl-CoA dehydrogenase NM domain-like"/>
    <property type="match status" value="1"/>
</dbReference>
<keyword evidence="4 7" id="KW-0285">Flavoprotein</keyword>
<comment type="cofactor">
    <cofactor evidence="1 7">
        <name>FAD</name>
        <dbReference type="ChEBI" id="CHEBI:57692"/>
    </cofactor>
</comment>
<comment type="caution">
    <text evidence="11">The sequence shown here is derived from an EMBL/GenBank/DDBJ whole genome shotgun (WGS) entry which is preliminary data.</text>
</comment>
<protein>
    <submittedName>
        <fullName evidence="11">Acyl-CoA dehydrogenase</fullName>
    </submittedName>
</protein>
<evidence type="ECO:0000256" key="6">
    <source>
        <dbReference type="ARBA" id="ARBA00023002"/>
    </source>
</evidence>
<dbReference type="EMBL" id="WPIN01000008">
    <property type="protein sequence ID" value="MVM32764.1"/>
    <property type="molecule type" value="Genomic_DNA"/>
</dbReference>
<dbReference type="InterPro" id="IPR006091">
    <property type="entry name" value="Acyl-CoA_Oxase/DH_mid-dom"/>
</dbReference>
<keyword evidence="5 7" id="KW-0274">FAD</keyword>
<dbReference type="Pfam" id="PF00441">
    <property type="entry name" value="Acyl-CoA_dh_1"/>
    <property type="match status" value="1"/>
</dbReference>
<evidence type="ECO:0000259" key="9">
    <source>
        <dbReference type="Pfam" id="PF02770"/>
    </source>
</evidence>
<keyword evidence="6 7" id="KW-0560">Oxidoreductase</keyword>
<dbReference type="Pfam" id="PF02770">
    <property type="entry name" value="Acyl-CoA_dh_M"/>
    <property type="match status" value="1"/>
</dbReference>
<dbReference type="RefSeq" id="WP_157587473.1">
    <property type="nucleotide sequence ID" value="NZ_WPIN01000008.1"/>
</dbReference>
<dbReference type="InterPro" id="IPR013786">
    <property type="entry name" value="AcylCoA_DH/ox_N"/>
</dbReference>
<dbReference type="Proteomes" id="UP000436006">
    <property type="component" value="Unassembled WGS sequence"/>
</dbReference>
<evidence type="ECO:0000256" key="7">
    <source>
        <dbReference type="RuleBase" id="RU362125"/>
    </source>
</evidence>
<feature type="domain" description="Acyl-CoA dehydrogenase/oxidase N-terminal" evidence="10">
    <location>
        <begin position="8"/>
        <end position="131"/>
    </location>
</feature>
<keyword evidence="12" id="KW-1185">Reference proteome</keyword>
<dbReference type="InterPro" id="IPR037069">
    <property type="entry name" value="AcylCoA_DH/ox_N_sf"/>
</dbReference>
<dbReference type="InterPro" id="IPR046373">
    <property type="entry name" value="Acyl-CoA_Oxase/DH_mid-dom_sf"/>
</dbReference>
<proteinExistence type="inferred from homology"/>
<dbReference type="AlphaFoldDB" id="A0A7K1SGB5"/>
<dbReference type="InterPro" id="IPR050741">
    <property type="entry name" value="Acyl-CoA_dehydrogenase"/>
</dbReference>
<reference evidence="11 12" key="1">
    <citation type="submission" date="2019-12" db="EMBL/GenBank/DDBJ databases">
        <title>Spirosoma sp. HMF4905 genome sequencing and assembly.</title>
        <authorList>
            <person name="Kang H."/>
            <person name="Cha I."/>
            <person name="Kim H."/>
            <person name="Joh K."/>
        </authorList>
    </citation>
    <scope>NUCLEOTIDE SEQUENCE [LARGE SCALE GENOMIC DNA]</scope>
    <source>
        <strain evidence="11 12">HMF4905</strain>
    </source>
</reference>
<dbReference type="PANTHER" id="PTHR48083">
    <property type="entry name" value="MEDIUM-CHAIN SPECIFIC ACYL-COA DEHYDROGENASE, MITOCHONDRIAL-RELATED"/>
    <property type="match status" value="1"/>
</dbReference>
<gene>
    <name evidence="11" type="ORF">GO755_22175</name>
</gene>
<dbReference type="Gene3D" id="2.40.110.10">
    <property type="entry name" value="Butyryl-CoA Dehydrogenase, subunit A, domain 2"/>
    <property type="match status" value="1"/>
</dbReference>
<feature type="domain" description="Acyl-CoA dehydrogenase/oxidase C-terminal" evidence="8">
    <location>
        <begin position="247"/>
        <end position="396"/>
    </location>
</feature>
<dbReference type="SUPFAM" id="SSF47203">
    <property type="entry name" value="Acyl-CoA dehydrogenase C-terminal domain-like"/>
    <property type="match status" value="1"/>
</dbReference>
<name>A0A7K1SGB5_9BACT</name>
<dbReference type="InterPro" id="IPR036250">
    <property type="entry name" value="AcylCo_DH-like_C"/>
</dbReference>
<evidence type="ECO:0000313" key="12">
    <source>
        <dbReference type="Proteomes" id="UP000436006"/>
    </source>
</evidence>
<dbReference type="InterPro" id="IPR009100">
    <property type="entry name" value="AcylCoA_DH/oxidase_NM_dom_sf"/>
</dbReference>
<dbReference type="Gene3D" id="1.20.140.10">
    <property type="entry name" value="Butyryl-CoA Dehydrogenase, subunit A, domain 3"/>
    <property type="match status" value="1"/>
</dbReference>
<evidence type="ECO:0000256" key="1">
    <source>
        <dbReference type="ARBA" id="ARBA00001974"/>
    </source>
</evidence>
<evidence type="ECO:0000256" key="2">
    <source>
        <dbReference type="ARBA" id="ARBA00009347"/>
    </source>
</evidence>
<dbReference type="GO" id="GO:0033539">
    <property type="term" value="P:fatty acid beta-oxidation using acyl-CoA dehydrogenase"/>
    <property type="evidence" value="ECO:0007669"/>
    <property type="project" value="TreeGrafter"/>
</dbReference>
<dbReference type="GO" id="GO:0003995">
    <property type="term" value="F:acyl-CoA dehydrogenase activity"/>
    <property type="evidence" value="ECO:0007669"/>
    <property type="project" value="TreeGrafter"/>
</dbReference>
<evidence type="ECO:0000259" key="8">
    <source>
        <dbReference type="Pfam" id="PF00441"/>
    </source>
</evidence>